<feature type="compositionally biased region" description="Basic and acidic residues" evidence="2">
    <location>
        <begin position="240"/>
        <end position="264"/>
    </location>
</feature>
<evidence type="ECO:0000313" key="4">
    <source>
        <dbReference type="EMBL" id="CAJ2507461.1"/>
    </source>
</evidence>
<dbReference type="PANTHER" id="PTHR44360">
    <property type="entry name" value="DNAJ HOMOLOG SUBFAMILY B MEMBER 9"/>
    <property type="match status" value="1"/>
</dbReference>
<dbReference type="InterPro" id="IPR018253">
    <property type="entry name" value="DnaJ_domain_CS"/>
</dbReference>
<dbReference type="CDD" id="cd06257">
    <property type="entry name" value="DnaJ"/>
    <property type="match status" value="1"/>
</dbReference>
<reference evidence="4" key="1">
    <citation type="submission" date="2023-10" db="EMBL/GenBank/DDBJ databases">
        <authorList>
            <person name="Hackl T."/>
        </authorList>
    </citation>
    <scope>NUCLEOTIDE SEQUENCE</scope>
</reference>
<keyword evidence="5" id="KW-1185">Reference proteome</keyword>
<dbReference type="PANTHER" id="PTHR44360:SF1">
    <property type="entry name" value="DNAJ HOMOLOG SUBFAMILY B MEMBER 9"/>
    <property type="match status" value="1"/>
</dbReference>
<keyword evidence="1" id="KW-0143">Chaperone</keyword>
<feature type="region of interest" description="Disordered" evidence="2">
    <location>
        <begin position="402"/>
        <end position="422"/>
    </location>
</feature>
<dbReference type="SUPFAM" id="SSF46565">
    <property type="entry name" value="Chaperone J-domain"/>
    <property type="match status" value="1"/>
</dbReference>
<dbReference type="InterPro" id="IPR036869">
    <property type="entry name" value="J_dom_sf"/>
</dbReference>
<accession>A0AAI8VM34</accession>
<feature type="region of interest" description="Disordered" evidence="2">
    <location>
        <begin position="85"/>
        <end position="176"/>
    </location>
</feature>
<dbReference type="GO" id="GO:0051087">
    <property type="term" value="F:protein-folding chaperone binding"/>
    <property type="evidence" value="ECO:0007669"/>
    <property type="project" value="TreeGrafter"/>
</dbReference>
<name>A0AAI8VM34_9PEZI</name>
<dbReference type="EMBL" id="CAUWAG010000010">
    <property type="protein sequence ID" value="CAJ2507461.1"/>
    <property type="molecule type" value="Genomic_DNA"/>
</dbReference>
<dbReference type="Gene3D" id="1.10.287.110">
    <property type="entry name" value="DnaJ domain"/>
    <property type="match status" value="1"/>
</dbReference>
<feature type="compositionally biased region" description="Basic and acidic residues" evidence="2">
    <location>
        <begin position="278"/>
        <end position="322"/>
    </location>
</feature>
<dbReference type="InterPro" id="IPR001623">
    <property type="entry name" value="DnaJ_domain"/>
</dbReference>
<gene>
    <name evidence="4" type="ORF">KHLLAP_LOCUS7929</name>
</gene>
<dbReference type="GO" id="GO:0051787">
    <property type="term" value="F:misfolded protein binding"/>
    <property type="evidence" value="ECO:0007669"/>
    <property type="project" value="TreeGrafter"/>
</dbReference>
<dbReference type="GO" id="GO:0036503">
    <property type="term" value="P:ERAD pathway"/>
    <property type="evidence" value="ECO:0007669"/>
    <property type="project" value="TreeGrafter"/>
</dbReference>
<evidence type="ECO:0000313" key="5">
    <source>
        <dbReference type="Proteomes" id="UP001295740"/>
    </source>
</evidence>
<sequence>MKGLFAVLTVTGRVKDPIESVVWLPHKLPRTTTPSSKWPRLAQLKHPDKDKGNPNATAQFQLLQAAYSMLHDPVKRREYDSQRALVPNKNGSPANTAPSSADSGPDTRQQEEAQAARTAERDAMLEVLRKKQTTQDSPVFEARRQSRRMQAEMKDLREKLSKEKLSKENREEEAHNSWSRYLSSLVLRNQESEEAKLARRRGQLDLAAAIRIRDRGLEQQKRSLCDLVANLETTQAEIARITRETDQEKADAEAEKRRREERAAQRAWAETLAAMHRKQAEEAQRRQEQERRAREESARRAREQAERERKAAEERSRRMRHETPFHDITGGLYTRVPYAIYEPPPGRGTPPPVCAHRGWWGKISGSHLCSRYSTYTRLFAFKCPGCQKVACATCRRVLRGERARPDRSANQSHSTGYFEDYH</sequence>
<feature type="compositionally biased region" description="Polar residues" evidence="2">
    <location>
        <begin position="89"/>
        <end position="102"/>
    </location>
</feature>
<dbReference type="AlphaFoldDB" id="A0AAI8VM34"/>
<comment type="caution">
    <text evidence="4">The sequence shown here is derived from an EMBL/GenBank/DDBJ whole genome shotgun (WGS) entry which is preliminary data.</text>
</comment>
<dbReference type="Pfam" id="PF00226">
    <property type="entry name" value="DnaJ"/>
    <property type="match status" value="1"/>
</dbReference>
<organism evidence="4 5">
    <name type="scientific">Anthostomella pinea</name>
    <dbReference type="NCBI Taxonomy" id="933095"/>
    <lineage>
        <taxon>Eukaryota</taxon>
        <taxon>Fungi</taxon>
        <taxon>Dikarya</taxon>
        <taxon>Ascomycota</taxon>
        <taxon>Pezizomycotina</taxon>
        <taxon>Sordariomycetes</taxon>
        <taxon>Xylariomycetidae</taxon>
        <taxon>Xylariales</taxon>
        <taxon>Xylariaceae</taxon>
        <taxon>Anthostomella</taxon>
    </lineage>
</organism>
<dbReference type="PROSITE" id="PS00636">
    <property type="entry name" value="DNAJ_1"/>
    <property type="match status" value="1"/>
</dbReference>
<feature type="region of interest" description="Disordered" evidence="2">
    <location>
        <begin position="28"/>
        <end position="55"/>
    </location>
</feature>
<evidence type="ECO:0000256" key="2">
    <source>
        <dbReference type="SAM" id="MobiDB-lite"/>
    </source>
</evidence>
<evidence type="ECO:0000256" key="1">
    <source>
        <dbReference type="ARBA" id="ARBA00023186"/>
    </source>
</evidence>
<feature type="region of interest" description="Disordered" evidence="2">
    <location>
        <begin position="240"/>
        <end position="322"/>
    </location>
</feature>
<dbReference type="Proteomes" id="UP001295740">
    <property type="component" value="Unassembled WGS sequence"/>
</dbReference>
<dbReference type="GO" id="GO:0005783">
    <property type="term" value="C:endoplasmic reticulum"/>
    <property type="evidence" value="ECO:0007669"/>
    <property type="project" value="TreeGrafter"/>
</dbReference>
<evidence type="ECO:0000259" key="3">
    <source>
        <dbReference type="PROSITE" id="PS50076"/>
    </source>
</evidence>
<dbReference type="InterPro" id="IPR051948">
    <property type="entry name" value="Hsp70_co-chaperone_J-domain"/>
</dbReference>
<dbReference type="PROSITE" id="PS50076">
    <property type="entry name" value="DNAJ_2"/>
    <property type="match status" value="1"/>
</dbReference>
<feature type="compositionally biased region" description="Basic and acidic residues" evidence="2">
    <location>
        <begin position="118"/>
        <end position="129"/>
    </location>
</feature>
<feature type="compositionally biased region" description="Basic and acidic residues" evidence="2">
    <location>
        <begin position="141"/>
        <end position="175"/>
    </location>
</feature>
<proteinExistence type="predicted"/>
<protein>
    <submittedName>
        <fullName evidence="4">Uu.00g086470.m01.CDS01</fullName>
    </submittedName>
</protein>
<feature type="domain" description="J" evidence="3">
    <location>
        <begin position="17"/>
        <end position="83"/>
    </location>
</feature>